<dbReference type="SUPFAM" id="SSF159659">
    <property type="entry name" value="Cgl1923-like"/>
    <property type="match status" value="1"/>
</dbReference>
<dbReference type="InterPro" id="IPR019151">
    <property type="entry name" value="Proteasome_assmbl_chaperone_2"/>
</dbReference>
<protein>
    <submittedName>
        <fullName evidence="1">Proteasome assembly chaperone family protein</fullName>
    </submittedName>
</protein>
<comment type="caution">
    <text evidence="1">The sequence shown here is derived from an EMBL/GenBank/DDBJ whole genome shotgun (WGS) entry which is preliminary data.</text>
</comment>
<proteinExistence type="predicted"/>
<dbReference type="PANTHER" id="PTHR35610:SF8">
    <property type="entry name" value="3-ISOPROPYLMALATE DEHYDRATASE"/>
    <property type="match status" value="1"/>
</dbReference>
<evidence type="ECO:0000313" key="2">
    <source>
        <dbReference type="EMBL" id="HEC57061.1"/>
    </source>
</evidence>
<dbReference type="GO" id="GO:0000502">
    <property type="term" value="C:proteasome complex"/>
    <property type="evidence" value="ECO:0007669"/>
    <property type="project" value="UniProtKB-KW"/>
</dbReference>
<dbReference type="NCBIfam" id="TIGR00161">
    <property type="entry name" value="proteasome assembly chaperone family protein"/>
    <property type="match status" value="1"/>
</dbReference>
<dbReference type="AlphaFoldDB" id="A0A7C1B3S6"/>
<dbReference type="Proteomes" id="UP000885863">
    <property type="component" value="Unassembled WGS sequence"/>
</dbReference>
<accession>A0A7C1B3S6</accession>
<dbReference type="Pfam" id="PF09754">
    <property type="entry name" value="PAC2"/>
    <property type="match status" value="1"/>
</dbReference>
<dbReference type="InterPro" id="IPR038389">
    <property type="entry name" value="PSMG2_sf"/>
</dbReference>
<organism evidence="1">
    <name type="scientific">Candidatus Syntropharchaeum butanivorans</name>
    <dbReference type="NCBI Taxonomy" id="1839936"/>
    <lineage>
        <taxon>Archaea</taxon>
        <taxon>Methanobacteriati</taxon>
        <taxon>Methanobacteriota</taxon>
        <taxon>Stenosarchaea group</taxon>
        <taxon>Methanomicrobia</taxon>
        <taxon>Methanosarcinales</taxon>
        <taxon>ANME-2 cluster</taxon>
        <taxon>Candidatus Syntropharchaeum</taxon>
    </lineage>
</organism>
<dbReference type="Gene3D" id="3.40.50.10900">
    <property type="entry name" value="PAC-like subunit"/>
    <property type="match status" value="1"/>
</dbReference>
<dbReference type="EMBL" id="DRIE01000071">
    <property type="protein sequence ID" value="HEC57061.1"/>
    <property type="molecule type" value="Genomic_DNA"/>
</dbReference>
<evidence type="ECO:0000313" key="1">
    <source>
        <dbReference type="EMBL" id="HDM36359.1"/>
    </source>
</evidence>
<dbReference type="InterPro" id="IPR004425">
    <property type="entry name" value="MJ0106-like"/>
</dbReference>
<reference evidence="1" key="1">
    <citation type="journal article" date="2020" name="mSystems">
        <title>Genome- and Community-Level Interaction Insights into Carbon Utilization and Element Cycling Functions of Hydrothermarchaeota in Hydrothermal Sediment.</title>
        <authorList>
            <person name="Zhou Z."/>
            <person name="Liu Y."/>
            <person name="Xu W."/>
            <person name="Pan J."/>
            <person name="Luo Z.H."/>
            <person name="Li M."/>
        </authorList>
    </citation>
    <scope>NUCLEOTIDE SEQUENCE [LARGE SCALE GENOMIC DNA]</scope>
    <source>
        <strain evidence="1">HyVt-185</strain>
        <strain evidence="2">HyVt-386</strain>
    </source>
</reference>
<gene>
    <name evidence="1" type="ORF">ENG09_03780</name>
    <name evidence="2" type="ORF">ENI32_04150</name>
</gene>
<dbReference type="PANTHER" id="PTHR35610">
    <property type="entry name" value="3-ISOPROPYLMALATE DEHYDRATASE-RELATED"/>
    <property type="match status" value="1"/>
</dbReference>
<name>A0A7C1B3S6_9EURY</name>
<sequence>MVDDGGIYEIDLVTEKIESENPLVIEAFPGIGLIGSIAGGHIIKELGMKYAGTTTSRFFAPIAMLSDGLVHPPIKIYEAKEKELIVIYSDIPINPILSYDLAKVFVDFSVEVNASEIVSIAGILTPSEGERVFGAATTEELLERVKKYTEIFSVGTISGLSGSIMVECFIRQIPAIGLIGETHTHAPDPLAASRVIEVINNMYGLEIDVNPLLEEAARIEAEMEHLAKQMKLEEQLPAKEFPMYG</sequence>
<keyword evidence="1" id="KW-0647">Proteasome</keyword>
<dbReference type="EMBL" id="DQZR01000161">
    <property type="protein sequence ID" value="HDM36359.1"/>
    <property type="molecule type" value="Genomic_DNA"/>
</dbReference>
<dbReference type="Proteomes" id="UP000885936">
    <property type="component" value="Unassembled WGS sequence"/>
</dbReference>